<evidence type="ECO:0000313" key="2">
    <source>
        <dbReference type="Proteomes" id="UP001597304"/>
    </source>
</evidence>
<organism evidence="1 2">
    <name type="scientific">Ottowia flava</name>
    <dbReference type="NCBI Taxonomy" id="2675430"/>
    <lineage>
        <taxon>Bacteria</taxon>
        <taxon>Pseudomonadati</taxon>
        <taxon>Pseudomonadota</taxon>
        <taxon>Betaproteobacteria</taxon>
        <taxon>Burkholderiales</taxon>
        <taxon>Comamonadaceae</taxon>
        <taxon>Ottowia</taxon>
    </lineage>
</organism>
<dbReference type="Proteomes" id="UP001597304">
    <property type="component" value="Unassembled WGS sequence"/>
</dbReference>
<comment type="caution">
    <text evidence="1">The sequence shown here is derived from an EMBL/GenBank/DDBJ whole genome shotgun (WGS) entry which is preliminary data.</text>
</comment>
<reference evidence="2" key="1">
    <citation type="journal article" date="2019" name="Int. J. Syst. Evol. Microbiol.">
        <title>The Global Catalogue of Microorganisms (GCM) 10K type strain sequencing project: providing services to taxonomists for standard genome sequencing and annotation.</title>
        <authorList>
            <consortium name="The Broad Institute Genomics Platform"/>
            <consortium name="The Broad Institute Genome Sequencing Center for Infectious Disease"/>
            <person name="Wu L."/>
            <person name="Ma J."/>
        </authorList>
    </citation>
    <scope>NUCLEOTIDE SEQUENCE [LARGE SCALE GENOMIC DNA]</scope>
    <source>
        <strain evidence="2">LMG 29247</strain>
    </source>
</reference>
<gene>
    <name evidence="1" type="ORF">ACFSF0_04515</name>
</gene>
<accession>A0ABW4KSM4</accession>
<evidence type="ECO:0000313" key="1">
    <source>
        <dbReference type="EMBL" id="MFD1709856.1"/>
    </source>
</evidence>
<keyword evidence="2" id="KW-1185">Reference proteome</keyword>
<protein>
    <submittedName>
        <fullName evidence="1">Uncharacterized protein</fullName>
    </submittedName>
</protein>
<sequence>MTHHASIETELVDPIVLRVRDYGGGPSTPRGSVADIVTVNGAPAALVYRVRLYRETGGGYVAEGWSVKGTGAYRFDDLELGQRYIPVALDHTGTHKPVAAGPLEPA</sequence>
<name>A0ABW4KSM4_9BURK</name>
<dbReference type="EMBL" id="JBHUEJ010000011">
    <property type="protein sequence ID" value="MFD1709856.1"/>
    <property type="molecule type" value="Genomic_DNA"/>
</dbReference>
<proteinExistence type="predicted"/>
<dbReference type="RefSeq" id="WP_147914073.1">
    <property type="nucleotide sequence ID" value="NZ_JBHUEJ010000011.1"/>
</dbReference>